<dbReference type="PANTHER" id="PTHR46554:SF2">
    <property type="entry name" value="TFIIS N-TERMINAL DOMAIN-CONTAINING PROTEIN"/>
    <property type="match status" value="1"/>
</dbReference>
<feature type="compositionally biased region" description="Basic and acidic residues" evidence="4">
    <location>
        <begin position="303"/>
        <end position="314"/>
    </location>
</feature>
<evidence type="ECO:0000256" key="2">
    <source>
        <dbReference type="ARBA" id="ARBA00023242"/>
    </source>
</evidence>
<dbReference type="SUPFAM" id="SSF47676">
    <property type="entry name" value="Conserved domain common to transcription factors TFIIS, elongin A, CRSP70"/>
    <property type="match status" value="1"/>
</dbReference>
<accession>A0A067KZK8</accession>
<dbReference type="KEGG" id="jcu:105634475"/>
<dbReference type="InterPro" id="IPR035441">
    <property type="entry name" value="TFIIS/LEDGF_dom_sf"/>
</dbReference>
<dbReference type="AlphaFoldDB" id="A0A067KZK8"/>
<dbReference type="InterPro" id="IPR003617">
    <property type="entry name" value="TFIIS/CRSP70_N_sub"/>
</dbReference>
<dbReference type="STRING" id="180498.A0A067KZK8"/>
<protein>
    <recommendedName>
        <fullName evidence="5">TFIIS N-terminal domain-containing protein</fullName>
    </recommendedName>
</protein>
<dbReference type="Proteomes" id="UP000027138">
    <property type="component" value="Unassembled WGS sequence"/>
</dbReference>
<feature type="compositionally biased region" description="Polar residues" evidence="4">
    <location>
        <begin position="315"/>
        <end position="329"/>
    </location>
</feature>
<name>A0A067KZK8_JATCU</name>
<dbReference type="GO" id="GO:0005634">
    <property type="term" value="C:nucleus"/>
    <property type="evidence" value="ECO:0007669"/>
    <property type="project" value="UniProtKB-SubCell"/>
</dbReference>
<dbReference type="OrthoDB" id="44867at2759"/>
<feature type="region of interest" description="Disordered" evidence="4">
    <location>
        <begin position="242"/>
        <end position="267"/>
    </location>
</feature>
<organism evidence="6 7">
    <name type="scientific">Jatropha curcas</name>
    <name type="common">Barbados nut</name>
    <dbReference type="NCBI Taxonomy" id="180498"/>
    <lineage>
        <taxon>Eukaryota</taxon>
        <taxon>Viridiplantae</taxon>
        <taxon>Streptophyta</taxon>
        <taxon>Embryophyta</taxon>
        <taxon>Tracheophyta</taxon>
        <taxon>Spermatophyta</taxon>
        <taxon>Magnoliopsida</taxon>
        <taxon>eudicotyledons</taxon>
        <taxon>Gunneridae</taxon>
        <taxon>Pentapetalae</taxon>
        <taxon>rosids</taxon>
        <taxon>fabids</taxon>
        <taxon>Malpighiales</taxon>
        <taxon>Euphorbiaceae</taxon>
        <taxon>Crotonoideae</taxon>
        <taxon>Jatropheae</taxon>
        <taxon>Jatropha</taxon>
    </lineage>
</organism>
<keyword evidence="2 3" id="KW-0539">Nucleus</keyword>
<dbReference type="EMBL" id="KK914387">
    <property type="protein sequence ID" value="KDP37680.1"/>
    <property type="molecule type" value="Genomic_DNA"/>
</dbReference>
<evidence type="ECO:0000256" key="1">
    <source>
        <dbReference type="ARBA" id="ARBA00004123"/>
    </source>
</evidence>
<dbReference type="CDD" id="cd00183">
    <property type="entry name" value="TFIIS_I"/>
    <property type="match status" value="1"/>
</dbReference>
<feature type="domain" description="TFIIS N-terminal" evidence="5">
    <location>
        <begin position="159"/>
        <end position="234"/>
    </location>
</feature>
<dbReference type="PANTHER" id="PTHR46554">
    <property type="entry name" value="MEDIATOR OF RNA POLYMERASE II TRANSCRIPTION SUBUNIT 26A-RELATED"/>
    <property type="match status" value="1"/>
</dbReference>
<dbReference type="Pfam" id="PF08711">
    <property type="entry name" value="Med26"/>
    <property type="match status" value="1"/>
</dbReference>
<evidence type="ECO:0000313" key="7">
    <source>
        <dbReference type="Proteomes" id="UP000027138"/>
    </source>
</evidence>
<feature type="compositionally biased region" description="Basic and acidic residues" evidence="4">
    <location>
        <begin position="369"/>
        <end position="378"/>
    </location>
</feature>
<feature type="compositionally biased region" description="Basic and acidic residues" evidence="4">
    <location>
        <begin position="335"/>
        <end position="347"/>
    </location>
</feature>
<evidence type="ECO:0000256" key="4">
    <source>
        <dbReference type="SAM" id="MobiDB-lite"/>
    </source>
</evidence>
<dbReference type="SMART" id="SM00509">
    <property type="entry name" value="TFS2N"/>
    <property type="match status" value="1"/>
</dbReference>
<dbReference type="Gene3D" id="1.20.930.10">
    <property type="entry name" value="Conserved domain common to transcription factors TFIIS, elongin A, CRSP70"/>
    <property type="match status" value="1"/>
</dbReference>
<gene>
    <name evidence="6" type="ORF">JCGZ_06337</name>
</gene>
<dbReference type="InterPro" id="IPR017923">
    <property type="entry name" value="TFIIS_N"/>
</dbReference>
<feature type="region of interest" description="Disordered" evidence="4">
    <location>
        <begin position="447"/>
        <end position="469"/>
    </location>
</feature>
<evidence type="ECO:0000256" key="3">
    <source>
        <dbReference type="PROSITE-ProRule" id="PRU00649"/>
    </source>
</evidence>
<feature type="compositionally biased region" description="Basic residues" evidence="4">
    <location>
        <begin position="450"/>
        <end position="469"/>
    </location>
</feature>
<keyword evidence="7" id="KW-1185">Reference proteome</keyword>
<feature type="region of interest" description="Disordered" evidence="4">
    <location>
        <begin position="298"/>
        <end position="400"/>
    </location>
</feature>
<evidence type="ECO:0000259" key="5">
    <source>
        <dbReference type="PROSITE" id="PS51319"/>
    </source>
</evidence>
<proteinExistence type="predicted"/>
<evidence type="ECO:0000313" key="6">
    <source>
        <dbReference type="EMBL" id="KDP37680.1"/>
    </source>
</evidence>
<reference evidence="6 7" key="1">
    <citation type="journal article" date="2014" name="PLoS ONE">
        <title>Global Analysis of Gene Expression Profiles in Physic Nut (Jatropha curcas L.) Seedlings Exposed to Salt Stress.</title>
        <authorList>
            <person name="Zhang L."/>
            <person name="Zhang C."/>
            <person name="Wu P."/>
            <person name="Chen Y."/>
            <person name="Li M."/>
            <person name="Jiang H."/>
            <person name="Wu G."/>
        </authorList>
    </citation>
    <scope>NUCLEOTIDE SEQUENCE [LARGE SCALE GENOMIC DNA]</scope>
    <source>
        <strain evidence="7">cv. GZQX0401</strain>
        <tissue evidence="6">Young leaves</tissue>
    </source>
</reference>
<sequence length="469" mass="52909">MKSVSLDYWRDYFRTANSDIFSIIDHAITVAASDCPKEFRLRRDRIAEHLFSFRLTRCSGCNRVELAVPAHEGENDDGGYKRGDGGNCVIDDDDVYTDIDGCDFEAGGSKESKVNGSYRDDIDMDIGEVNVNDQLFSNYSYGEAEALSDEIEEESQVVGEVLRIKDILLNSQDESDSVLFESLRRLQLMSLTVDILKATAIGKAVNGLRKHGSKQISCLARALIDGWKILVDEWYNATKVFKGDEGTPDSVNPSVVDDEEEEGLPSPPLDEAFFATQTTGIELSQFFDGMDDFGNPRNCGEFIKNRENGRKPSVESRNITKQKLQTPNEVNVIAKDNKSQQMRRQEAVPKLNKPSHTDSGPGRPPRQSAEQKTKTDPKIHRKMDKVTNLRKPPSGQQDKLKCSDEVAEMKLEVTKRKLHESYQQAENAKKQRTIQVMELHDLPKQGLVHKNPHMRPGSHNRNWAHGRRL</sequence>
<comment type="subcellular location">
    <subcellularLocation>
        <location evidence="1 3">Nucleus</location>
    </subcellularLocation>
</comment>
<dbReference type="PROSITE" id="PS51319">
    <property type="entry name" value="TFIIS_N"/>
    <property type="match status" value="1"/>
</dbReference>